<reference evidence="2 3" key="1">
    <citation type="submission" date="2015-09" db="EMBL/GenBank/DDBJ databases">
        <title>Draft genome of a European isolate of the apple canker pathogen Neonectria ditissima.</title>
        <authorList>
            <person name="Gomez-Cortecero A."/>
            <person name="Harrison R.J."/>
            <person name="Armitage A.D."/>
        </authorList>
    </citation>
    <scope>NUCLEOTIDE SEQUENCE [LARGE SCALE GENOMIC DNA]</scope>
    <source>
        <strain evidence="2 3">R09/05</strain>
    </source>
</reference>
<dbReference type="AlphaFoldDB" id="A0A0P7BSM4"/>
<dbReference type="EMBL" id="LKCW01000020">
    <property type="protein sequence ID" value="KPM44391.1"/>
    <property type="molecule type" value="Genomic_DNA"/>
</dbReference>
<feature type="compositionally biased region" description="Basic and acidic residues" evidence="1">
    <location>
        <begin position="346"/>
        <end position="357"/>
    </location>
</feature>
<feature type="compositionally biased region" description="Basic and acidic residues" evidence="1">
    <location>
        <begin position="17"/>
        <end position="34"/>
    </location>
</feature>
<comment type="caution">
    <text evidence="2">The sequence shown here is derived from an EMBL/GenBank/DDBJ whole genome shotgun (WGS) entry which is preliminary data.</text>
</comment>
<evidence type="ECO:0000313" key="3">
    <source>
        <dbReference type="Proteomes" id="UP000050424"/>
    </source>
</evidence>
<gene>
    <name evidence="2" type="ORF">AK830_g2214</name>
</gene>
<dbReference type="OrthoDB" id="5286775at2759"/>
<evidence type="ECO:0000313" key="2">
    <source>
        <dbReference type="EMBL" id="KPM44391.1"/>
    </source>
</evidence>
<feature type="region of interest" description="Disordered" evidence="1">
    <location>
        <begin position="17"/>
        <end position="80"/>
    </location>
</feature>
<dbReference type="Proteomes" id="UP000050424">
    <property type="component" value="Unassembled WGS sequence"/>
</dbReference>
<protein>
    <submittedName>
        <fullName evidence="2">Uncharacterized protein</fullName>
    </submittedName>
</protein>
<name>A0A0P7BSM4_9HYPO</name>
<feature type="region of interest" description="Disordered" evidence="1">
    <location>
        <begin position="328"/>
        <end position="387"/>
    </location>
</feature>
<keyword evidence="3" id="KW-1185">Reference proteome</keyword>
<feature type="compositionally biased region" description="Polar residues" evidence="1">
    <location>
        <begin position="35"/>
        <end position="44"/>
    </location>
</feature>
<organism evidence="2 3">
    <name type="scientific">Neonectria ditissima</name>
    <dbReference type="NCBI Taxonomy" id="78410"/>
    <lineage>
        <taxon>Eukaryota</taxon>
        <taxon>Fungi</taxon>
        <taxon>Dikarya</taxon>
        <taxon>Ascomycota</taxon>
        <taxon>Pezizomycotina</taxon>
        <taxon>Sordariomycetes</taxon>
        <taxon>Hypocreomycetidae</taxon>
        <taxon>Hypocreales</taxon>
        <taxon>Nectriaceae</taxon>
        <taxon>Neonectria</taxon>
    </lineage>
</organism>
<evidence type="ECO:0000256" key="1">
    <source>
        <dbReference type="SAM" id="MobiDB-lite"/>
    </source>
</evidence>
<accession>A0A0P7BSM4</accession>
<feature type="compositionally biased region" description="Low complexity" evidence="1">
    <location>
        <begin position="365"/>
        <end position="377"/>
    </location>
</feature>
<sequence>MALAFLNRILNGSFWRSLDDADSRNSEELADERGSSSPSFSQATPRPKQDAGVSDGRDTRSRSPSLARDTSLDPSPEEHGKSYEVYLREQMEQEKTRYPGASGWAPAEERLFEILYLRQDLPMLPPTWDIDFRGVPISEVIFDTCEDFPPIIYAHSKDFRATSALMRLIDLTSRVRANVQTGFRRKTPGLIKRELDKYLSWAAQDGDFAHLRIIPNIVTEAVDTTMAKTDISDYIQSRMHDLARLQREFLRRDRDPQFWEVVKPSIMVSPKVKLEPEDDTPMMDRWPGAVAGRHYSALEPDDTSEETPTCHRAVKLEDMPERRRLFASPNADADGLAEYPLEEEDSTAREEEYHKTQQAENDQVSNSSSPRSSPSLPRHAQTPPHLSYRRHPPVIYGLFIINTSVLVLTADSSLGDGAYVSFQVQANFQDQNQSVWNALTVAIPVCLARDELMTRVSDFEELPVVVESDPDV</sequence>
<proteinExistence type="predicted"/>